<proteinExistence type="predicted"/>
<dbReference type="Pfam" id="PF07524">
    <property type="entry name" value="Bromo_TP"/>
    <property type="match status" value="1"/>
</dbReference>
<dbReference type="VEuPathDB" id="FungiDB:BTJ68_02430"/>
<protein>
    <recommendedName>
        <fullName evidence="6">Bromodomain associated domain-containing protein</fullName>
    </recommendedName>
</protein>
<dbReference type="InterPro" id="IPR006565">
    <property type="entry name" value="BTP"/>
</dbReference>
<evidence type="ECO:0000256" key="5">
    <source>
        <dbReference type="SAM" id="MobiDB-lite"/>
    </source>
</evidence>
<evidence type="ECO:0000256" key="3">
    <source>
        <dbReference type="ARBA" id="ARBA00023163"/>
    </source>
</evidence>
<dbReference type="GO" id="GO:0005634">
    <property type="term" value="C:nucleus"/>
    <property type="evidence" value="ECO:0007669"/>
    <property type="project" value="UniProtKB-SubCell"/>
</dbReference>
<dbReference type="CDD" id="cd00076">
    <property type="entry name" value="HFD_SF"/>
    <property type="match status" value="1"/>
</dbReference>
<dbReference type="InterPro" id="IPR009072">
    <property type="entry name" value="Histone-fold"/>
</dbReference>
<dbReference type="GO" id="GO:0046982">
    <property type="term" value="F:protein heterodimerization activity"/>
    <property type="evidence" value="ECO:0007669"/>
    <property type="project" value="InterPro"/>
</dbReference>
<reference evidence="7 8" key="1">
    <citation type="journal article" date="2018" name="BMC Genomics">
        <title>Genomic evidence for intraspecific hybridization in a clonal and extremely halotolerant yeast.</title>
        <authorList>
            <person name="Gostincar C."/>
            <person name="Stajich J.E."/>
            <person name="Zupancic J."/>
            <person name="Zalar P."/>
            <person name="Gunde-Cimerman N."/>
        </authorList>
    </citation>
    <scope>NUCLEOTIDE SEQUENCE [LARGE SCALE GENOMIC DNA]</scope>
    <source>
        <strain evidence="7 8">EXF-171</strain>
    </source>
</reference>
<name>A0A3M7FXQ7_HORWE</name>
<evidence type="ECO:0000313" key="7">
    <source>
        <dbReference type="EMBL" id="RMY93483.1"/>
    </source>
</evidence>
<comment type="subcellular location">
    <subcellularLocation>
        <location evidence="1">Nucleus</location>
    </subcellularLocation>
</comment>
<evidence type="ECO:0000313" key="8">
    <source>
        <dbReference type="Proteomes" id="UP000281468"/>
    </source>
</evidence>
<keyword evidence="3" id="KW-0804">Transcription</keyword>
<evidence type="ECO:0000256" key="4">
    <source>
        <dbReference type="ARBA" id="ARBA00023242"/>
    </source>
</evidence>
<feature type="region of interest" description="Disordered" evidence="5">
    <location>
        <begin position="246"/>
        <end position="297"/>
    </location>
</feature>
<evidence type="ECO:0000259" key="6">
    <source>
        <dbReference type="SMART" id="SM00576"/>
    </source>
</evidence>
<evidence type="ECO:0000256" key="1">
    <source>
        <dbReference type="ARBA" id="ARBA00004123"/>
    </source>
</evidence>
<dbReference type="Gene3D" id="1.10.20.10">
    <property type="entry name" value="Histone, subunit A"/>
    <property type="match status" value="1"/>
</dbReference>
<accession>A0A3M7FXQ7</accession>
<gene>
    <name evidence="7" type="ORF">D0862_09203</name>
</gene>
<dbReference type="Proteomes" id="UP000281468">
    <property type="component" value="Unassembled WGS sequence"/>
</dbReference>
<keyword evidence="2" id="KW-0805">Transcription regulation</keyword>
<keyword evidence="4" id="KW-0539">Nucleus</keyword>
<comment type="caution">
    <text evidence="7">The sequence shown here is derived from an EMBL/GenBank/DDBJ whole genome shotgun (WGS) entry which is preliminary data.</text>
</comment>
<feature type="domain" description="Bromodomain associated" evidence="6">
    <location>
        <begin position="5"/>
        <end position="82"/>
    </location>
</feature>
<organism evidence="7 8">
    <name type="scientific">Hortaea werneckii</name>
    <name type="common">Black yeast</name>
    <name type="synonym">Cladosporium werneckii</name>
    <dbReference type="NCBI Taxonomy" id="91943"/>
    <lineage>
        <taxon>Eukaryota</taxon>
        <taxon>Fungi</taxon>
        <taxon>Dikarya</taxon>
        <taxon>Ascomycota</taxon>
        <taxon>Pezizomycotina</taxon>
        <taxon>Dothideomycetes</taxon>
        <taxon>Dothideomycetidae</taxon>
        <taxon>Mycosphaerellales</taxon>
        <taxon>Teratosphaeriaceae</taxon>
        <taxon>Hortaea</taxon>
    </lineage>
</organism>
<dbReference type="EMBL" id="QWIQ01000330">
    <property type="protein sequence ID" value="RMY93483.1"/>
    <property type="molecule type" value="Genomic_DNA"/>
</dbReference>
<feature type="compositionally biased region" description="Basic and acidic residues" evidence="5">
    <location>
        <begin position="246"/>
        <end position="281"/>
    </location>
</feature>
<sequence>MSQAHDLHRALLRPAIIHTLRAAGFHSTRPSVLDTLVNIAERYMLLLASTTAQHASNAHNDPIPTVTDVRMALADCGALTPADSATEEEWRELMRIPVSELQASVPKGGERRAMAEKRKRDEQDVQDIKRFRRWFEGDTHAEMRRIAGLVPDASSVTGAAGAAGGGGGGGGANLPAVGVGGGVVQAEDYLTVLKKRMHGKAGQDDSRLQGTVLGRHGAEMGEDGGGEFGEVVIEGGPVQRIRDWMPKLEDRVGKAPSTQDRRDSAAGKGKEKGVESNHVDGDLSMVEPEPEAERAAS</sequence>
<evidence type="ECO:0000256" key="2">
    <source>
        <dbReference type="ARBA" id="ARBA00023015"/>
    </source>
</evidence>
<dbReference type="SMART" id="SM00576">
    <property type="entry name" value="BTP"/>
    <property type="match status" value="1"/>
</dbReference>
<dbReference type="AlphaFoldDB" id="A0A3M7FXQ7"/>